<feature type="domain" description="Calx-beta" evidence="5">
    <location>
        <begin position="2531"/>
        <end position="2627"/>
    </location>
</feature>
<feature type="domain" description="Calx-beta" evidence="5">
    <location>
        <begin position="168"/>
        <end position="263"/>
    </location>
</feature>
<feature type="domain" description="Calx-beta" evidence="5">
    <location>
        <begin position="4991"/>
        <end position="5087"/>
    </location>
</feature>
<dbReference type="SUPFAM" id="SSF141072">
    <property type="entry name" value="CalX-like"/>
    <property type="match status" value="25"/>
</dbReference>
<dbReference type="InterPro" id="IPR013517">
    <property type="entry name" value="FG-GAP"/>
</dbReference>
<dbReference type="InterPro" id="IPR003644">
    <property type="entry name" value="Calx_beta"/>
</dbReference>
<dbReference type="InterPro" id="IPR038081">
    <property type="entry name" value="CalX-like_sf"/>
</dbReference>
<protein>
    <submittedName>
        <fullName evidence="6">Calx-beta domain protein</fullName>
    </submittedName>
</protein>
<keyword evidence="2" id="KW-0677">Repeat</keyword>
<feature type="domain" description="Calx-beta" evidence="5">
    <location>
        <begin position="44"/>
        <end position="155"/>
    </location>
</feature>
<dbReference type="Gene3D" id="2.130.10.130">
    <property type="entry name" value="Integrin alpha, N-terminal"/>
    <property type="match status" value="10"/>
</dbReference>
<sequence>MLLTNWLKSIVNRCRSSRTHQRRSLWRRQHVSHRQRRYQSQSVNIVELLEDRTLLTSLFSIDDVSISESDSGTSNVVFTVTRSGNSAGDLNSIATVNFSTQDGTAALADADYIAQSGTLVFTADPTGLTQTQIITVSVNGDTLTETDETFQLLLLNSSPGTTIADDTGIATIVNNDSVSLSISDATALENEPFTFNVSLSEVAGADISFRVTTQTGTADHSDYTFLNNQLVTIKAGDLSTSVTIYVHDDNTQESDETFSVVISDPQLDGMTLPGALTVSDATGTGTIVNDDAVPGSVFSIEDTYFSEGDDGTLNMVVRVTRTGASPGDLNFATTVDYTTIDGTAIAGEDYTAKTGTLSFSASATATSQSKNILISISGDFYKELTETFNVRLSNPTGGSVLKGNVPSLDGTAYILNDDTDFAFQEQLLADPLYANHTYDRYGSQIAIDGNVMVVGAPDNSANGDNEGAVYIYVRNQQGTPLDESDDTWEYETALLPEIPPSTGGQYATRFGSSVAIEGDTIVVGAESAYVDTTNRGLVFIYTRSGSDWKTVAPLVETLDVSGTYNTSYFGSAVSIYQDTIVVGARSDHSVVSAGGAAYIFEKNGLDWSTPDIRQLTSSDLDQNDFFGAAVSIQDNLIVVGAPKDNTSSVDSGSAYVFTKNGADWITNAPVEAKLTASDASSYDYFGYSVTTNGVDVAVGAHQTDDFGYGTGSAYLYSPNGSDWTTLAPTEIEFTGQAQDDYFGSSVALGSDRLVVGSIGGGDHGTVHVFSQSNSVWDPGTVNESILTITSNQTQHENLGDAVAISGDTIVAGAPNIDFDGAGSGAAYVFQDTGAENWIQRSEVGPDQVTTAHNAGDAIGKDIVIKGNYMLITAPGTDSSLASDGVVYLYQRNDAGTAADNTDDTWDFLTSLTAPNPVQTHSFGDQIAIDGEVILISATLDNNTSEVYLYEKNGSDWTTIAPTVTALLSSVFRNLSPDSTIAIDGDTIVVGNQSATGNSVLSGAVYVYTKNGADWSTLPPSESILFASDGAAGDQFGISVAIDGETILIGASEHAGRGAAYLYQRGITGWDTAIETRLIGYDISLNDKFGTTVAIDGNTVAISAPEYDGASTNVGAVYLFDGSAGWDQPNVTRFSRTTGNGYDNFGNTLSLDGQTLVVGTHYSKRVAYIYDNVSNWNPLNETKISYSTSSPLYGSGFGSTVTIQGNNFVAGVVGNESTTTSKVYSYNQQTPSFSIDDASITESDNGSQTLNLTVSVSDIPDGIYNQPISIDFATVDGTATAADNDYQPLSGTLYFDEDSPLATQTQTISILINGDTKVELAESFSVILSNPSVASDFSEGTAVVTINDNDTALLSISDVSVNEDAGTATVTVSFNQPLPGNATVDYTTSAGSALAGTDYLATSGTLNFTAGQQTQTITVDIPDDDLVELDETFDVALSNLQSAGFLTSILDGSGTVTIEDDDQQYELEFKSKIHAVGTIHEGDHLGNEIAVDGDTMISGAPFWNDSVENQGGAFVYVRNQQGTSDDLSDDTWDYQATLLAPDAAYFDRFGWSVAISGDTAVVSAVTGQEGVPNSGSVYVFTRTGTTWSFQQELTASDAVTDDFFGQVVAIEGDTIVVGSLRNNAYTGAAYVFQRSNGVWSETTKLIPSDATTGQQFGSSIDIEGATIVIGSYRDSETFGQSGAVYIFRQFAGNWTETQKLKASTPTLNALFGTSLSIEGENLIIGNPGTFVSAVNSGKAILFTFDSSTGLWSESQTLIPTDGSESAYFGRQVRIQDNLIAIGTLRDPDTAVSNGVVYTFVKQGANWVQDQKLISPDAVEGDTFGKAIGITNGSLLVSSYYDDDGLDNTGSIYHFGPKPPAITISDAVFTEGDNGSRFINIEVTRTASHAGDLLLPATVDFTTLDGTATVAGGEYQTSSGTLNFSSDPTALTQTETISIEIFGDTLVELDKAFSVVLSNATGPGRIEDDTADITITDDDQAQISIADVTVNEDAGTVTLTASLDQPVAATVMVNFATADNSATKTADYVEASGVLNFNPYELTKTFTISITDTNLVELDETFLVNLANIQSGTADVIFSDNLAYVTITDDDQAAISISDLTVDENDGTATLTVSLDNPVDTSISVDYTTADGSATSSSSDYQSTTGTLTFNPLETSKTITVSINDENLVELDETFFVNLLNLQSNDANVVLTDNQGSITIRNNDQASVSINDISVDEDAGTAMLTVSLSHPVATTVSLDFATLDGTALNNSDYTPTTGTVTFNPGETTKTINLTIINDDLYEQSESFFVQLSNLEQNGFNVDFAVDQAEVTILSNDFPTLSINDVEVDEDAGMATLTVSLDQPVDTIVSVDYSTANLSAISSLHYVATSGTISFDPGEQSRTISISIIDSDWVELDGRFFFVNLANIQANGNDVIFADDQARVTIREDDQAVITVDDIIVDEDVGLATLTFSVSNPVKADIFLNYSMTEQTAVADQDYVNRSGVFVITWGKQTQKLGFPIIDSDLVENPESYLINLTGIDANGRNVVIGDNQAQITILDDDQASLSVNDVIVNEAAGTATLTVSLDKPVDTAVTVDYSTIGQSATAPGDYLNQTGTLTFNPGSVYQTIVIDLVDSATVELPETFDVQLSNLHSGGLNVVLADNLGTVTIQDDDLGDLELKSKLHAEGTPGINDNFGYDVAVDGDTLISSALFWNETYSSQGGVFIYVRNDQGTPEYTGDDTWDYQATLLAPDADSTPDRFGWSVAISGDTAVVGAQFGDGTTDNIGALYVYTRSNGIWSFQQKLIVSDTTNGGFFGEIVTIEGDTIVASSYSIDSYTGAAFVFQRVNGFWSETAKLTSDSPQEQAFFGSSIAIENSTIVIGSRRETDTLSASGAVYIFRETEGNWTLAQKLNDSLPASNGEFGGSVSLEGNLLLVGAPALSGHNSAQSAGKAILYELDPESGLWAPIQSLVASDAALNTFFGTNVKIHNRHIYISSLSDPTVEIENGAVYVFKEEGQDWVEQQKISSPDAEAYDRFARRFTISDDTLFLGAYRDNQGVENAGSVYVYGLPQNPPISIENVTITEEDDGSRLITATVTRTATKAGDLIYAATVDFQTADGSATVADGDYQSTSGTLTFNSDPAASSQSQTISVRIYGDTVFEADETFSIELLNATGHAHILNPSSTVTILNNDPAFISINDSIVDEDAGTVTVNVSLSDPVDTTVTVDFATADQSATSSTDYNQTTGTITFNPGVQSQTIVIPITDSESVEYDETFLVNLSGIQAGGRNVIFADDQAQVTIHEIDQAAISIDDVAVDEDAGIATLTVSLDRIVYTDVFFDFTMTDQTAVDLLDYENSSGLLPIIAGQQTQILEIPIIDSDLVENEESFFVNLSGIQADGFDVVFADDQAEVTIHDNDQAQLSIGDVTVNEDAGTVTLTVSLDQPVATTVLVDYATADNSAIETDDYVGASGTLSFSPGELTKTFTISITDTNLVELDETFLVNLANIQSGTADVIFSDNLAYVTITDDDQAAISITDITVDENDGTASLTVSLDNPVDTSISVDYTTADGSATSSSSDYQSTTGTLTFNPLETSKTITVSINDENLVELDETFFVNLLNLQSNDANVVLTDNQGSITIRNNDQASLTIADTSVDEAVGTVTLTVSLDQPVETTISVGYSTADQSATETEDYMSVSGTLTFNPGDQTKTFTVPLIYSGLVEPDESFLVNLTGLQNNGFDVVLDDSQAVVTIIDRPPNSVFNIEATSFLEGNDGTKNIYFRITRTGENAGDLNFATTIDFTTVDGTAIAGEDYTSLSRTLTFSASPTATSQYSNVLFSVNGDQYHELTETIIGRLTNPTAGSTLKGDVPVLEGELLLLNDDTEYIHMGTHYADPLYADHTYDRVGSQIAIDGDVMVVGVPENSASGNAAGAVYIYVRNDQETPLDNTDDTWEFETFFLPTFPQAGGAYLGSAFGSSVAIDGDTIVVGAERTLDGSPYAGAVYVYTKVGDDWKTEAPLVETLTVTGIPDSASLGNSVSIFENTIVAGAYNDRSAASSAGAAYIFEKTGGNWSAPQIQQLLPADLAQGDKFGTSVSIYGDLIVVGSQHDDDYGSSSGSAYVFTKNGADWTTLAPTEAKLTPSDGSAGQYFGRKVATNGVDVAVSAYNNLYGAVYLYSRNGADWSTIAPDESQFTNNDMGNDFGKSIALTTDQLVVGEFGAAYVYTKSGLDWDVNTVSEAVLTKSTTETSGLGSGVAISGKTIAAGAPKLSLDGYDSGAVFMFEETGTDVWTFTTEINPTLEETAHNVGDVFGDSIVIDDNYMLVTAPGFVSDPDAISVVYVYARNDGGTPADENDDTWIYETSFTAPEPESTYRFGESVTIQGTTILVSATLNNGTSEVYIYERNGSDWTTIAPTITPLLDRASRVLHQELIVALDDQTIAIGSPNGNGNASESGVVYVYTRNGADWSSSIPLESTIIASDGAAGDNFGTSLDIDTDKLIIGASGNDNRGAAYLFEKGITGWDSAIETKITGSDSATGDKFGASVEIEGHSIAIAAPEYDAAGAINTGAVYLYDGSAGWNNLVETKFSRTDGINSYYYYGTDIDLDGTTLAIGTTKWTGYLYDGSNGWNPLNETVFPASSSLYPYPIGLGGSVAVQGNNLVFGVLYYPTTQSSSVYSLNKQVPLFSVEDATIVENNNGTQSLLLTVTANGILPGNYETPLTVDFTTVDGTATALDNDYQPVSGTLTFDNHAASTSQTQTITIPIIGDTKVEVDETFSVVLSNPSVEANLSQGTSLVTIDDNDQASISITDTIVDENAGTATLTVALDQPVTTIIAVDYATANQSATSPNDFQSTSGTLTFNPGDLFRTITVPLVDSEMVELDETFLVNLFNIQSSTADVVFADSQAQVTIHDDDQAAFSIGDITVDENAGTATLTVSLDQPVDATISVDYTTADQTAVQPDDYSSTSGTLTFNPGELTQSITIAISDSELVEIDETFLVNLANIQSSTADVVFADSQAQVTIQDDDQAAFSIDDITVDENTGTATLTVSLDEPVDATISVDYTTADQTAVQPDDYSSTSGTLTFNPGELTQSITIAISDSELVEIDETFLVNLANIQASTADVVFADSQAQVTIQDDDQAAFSIDDITVDENAGTTTLTVSLDQPVDATISVDYTTADQTAVQPDDYSSTSGTLTFNPGELTQTIIISIINSNRVEIDETFLVNLFNIQSSTADVVFTDSQAQVTILDDDQAALSINDVTVNEDVGTAMVTVSLDSPVDAPVSIDYSTADQTAVSTADYSSTTGTVIFNPGDQLKTISVSITDSDLLELDETFLVNLFNLQADGRNVILSDSQAEVTILDDEIATAEINVRVVNSPTITQPNGELAALPESQNWVSEWSSYWVEIWIDATNPINRGIVTASLDFNYNTEYTSATEFEFGNAFTQNQAGTINDLTGTVAGLSAETNASGLGVENQVLFARIKFESLTGDQVSLDLPGRSIGPYDLGLDVSSPQVSLEGDITTAASPGSDNGASIFANPFDLNDDDTINIRDLVLFINVYRSVPSESSSDYAWFADFDKNDHVNIRDLIQLINNYGKSKQGNSAVSYPDNYPDAWNQLLTLDTIIEPPSTPPQSLTQSTAETALESVVNQISPALAPSESQTLEYIDIQVVDLKDDTLGRAAAGTIYIDVNAAGYGWFADTTPADHNEFAWSSELTLIALPDSKARGLVDLRTVILHELGHILGYEHENEGAMQDRLAPGVRHLSTWDNDLDSFFTTVQDDSEMLFF</sequence>
<keyword evidence="7" id="KW-1185">Reference proteome</keyword>
<dbReference type="SMART" id="SM00191">
    <property type="entry name" value="Int_alpha"/>
    <property type="match status" value="26"/>
</dbReference>
<dbReference type="SUPFAM" id="SSF63446">
    <property type="entry name" value="Type I dockerin domain"/>
    <property type="match status" value="1"/>
</dbReference>
<evidence type="ECO:0000259" key="5">
    <source>
        <dbReference type="SMART" id="SM00237"/>
    </source>
</evidence>
<dbReference type="SMART" id="SM00237">
    <property type="entry name" value="Calx_beta"/>
    <property type="match status" value="23"/>
</dbReference>
<feature type="domain" description="Calx-beta" evidence="5">
    <location>
        <begin position="3056"/>
        <end position="3149"/>
    </location>
</feature>
<feature type="domain" description="Calx-beta" evidence="5">
    <location>
        <begin position="4767"/>
        <end position="4863"/>
    </location>
</feature>
<evidence type="ECO:0000256" key="2">
    <source>
        <dbReference type="ARBA" id="ARBA00022737"/>
    </source>
</evidence>
<feature type="domain" description="Calx-beta" evidence="5">
    <location>
        <begin position="5103"/>
        <end position="5199"/>
    </location>
</feature>
<feature type="domain" description="Calx-beta" evidence="5">
    <location>
        <begin position="4646"/>
        <end position="4754"/>
    </location>
</feature>
<feature type="domain" description="Calx-beta" evidence="5">
    <location>
        <begin position="3611"/>
        <end position="3707"/>
    </location>
</feature>
<feature type="domain" description="Calx-beta" evidence="5">
    <location>
        <begin position="2081"/>
        <end position="2178"/>
    </location>
</feature>
<dbReference type="OrthoDB" id="282736at2"/>
<dbReference type="PANTHER" id="PTHR36220">
    <property type="entry name" value="UNNAMED PRODUCT"/>
    <property type="match status" value="1"/>
</dbReference>
<evidence type="ECO:0000313" key="7">
    <source>
        <dbReference type="Proteomes" id="UP000318313"/>
    </source>
</evidence>
<dbReference type="GO" id="GO:0007154">
    <property type="term" value="P:cell communication"/>
    <property type="evidence" value="ECO:0007669"/>
    <property type="project" value="InterPro"/>
</dbReference>
<gene>
    <name evidence="6" type="ORF">Enr17x_21110</name>
</gene>
<dbReference type="InterPro" id="IPR018247">
    <property type="entry name" value="EF_Hand_1_Ca_BS"/>
</dbReference>
<feature type="domain" description="Calx-beta" evidence="5">
    <location>
        <begin position="3162"/>
        <end position="3258"/>
    </location>
</feature>
<feature type="domain" description="Calx-beta" evidence="5">
    <location>
        <begin position="5215"/>
        <end position="5311"/>
    </location>
</feature>
<dbReference type="Gene3D" id="2.60.40.2030">
    <property type="match status" value="25"/>
</dbReference>
<reference evidence="6 7" key="1">
    <citation type="submission" date="2019-03" db="EMBL/GenBank/DDBJ databases">
        <title>Deep-cultivation of Planctomycetes and their phenomic and genomic characterization uncovers novel biology.</title>
        <authorList>
            <person name="Wiegand S."/>
            <person name="Jogler M."/>
            <person name="Boedeker C."/>
            <person name="Pinto D."/>
            <person name="Vollmers J."/>
            <person name="Rivas-Marin E."/>
            <person name="Kohn T."/>
            <person name="Peeters S.H."/>
            <person name="Heuer A."/>
            <person name="Rast P."/>
            <person name="Oberbeckmann S."/>
            <person name="Bunk B."/>
            <person name="Jeske O."/>
            <person name="Meyerdierks A."/>
            <person name="Storesund J.E."/>
            <person name="Kallscheuer N."/>
            <person name="Luecker S."/>
            <person name="Lage O.M."/>
            <person name="Pohl T."/>
            <person name="Merkel B.J."/>
            <person name="Hornburger P."/>
            <person name="Mueller R.-W."/>
            <person name="Bruemmer F."/>
            <person name="Labrenz M."/>
            <person name="Spormann A.M."/>
            <person name="Op den Camp H."/>
            <person name="Overmann J."/>
            <person name="Amann R."/>
            <person name="Jetten M.S.M."/>
            <person name="Mascher T."/>
            <person name="Medema M.H."/>
            <person name="Devos D.P."/>
            <person name="Kaster A.-K."/>
            <person name="Ovreas L."/>
            <person name="Rohde M."/>
            <person name="Galperin M.Y."/>
            <person name="Jogler C."/>
        </authorList>
    </citation>
    <scope>NUCLEOTIDE SEQUENCE [LARGE SCALE GENOMIC DNA]</scope>
    <source>
        <strain evidence="6 7">Enr17</strain>
    </source>
</reference>
<organism evidence="6 7">
    <name type="scientific">Gimesia fumaroli</name>
    <dbReference type="NCBI Taxonomy" id="2527976"/>
    <lineage>
        <taxon>Bacteria</taxon>
        <taxon>Pseudomonadati</taxon>
        <taxon>Planctomycetota</taxon>
        <taxon>Planctomycetia</taxon>
        <taxon>Planctomycetales</taxon>
        <taxon>Planctomycetaceae</taxon>
        <taxon>Gimesia</taxon>
    </lineage>
</organism>
<dbReference type="InterPro" id="IPR036439">
    <property type="entry name" value="Dockerin_dom_sf"/>
</dbReference>
<dbReference type="Gene3D" id="1.10.1330.10">
    <property type="entry name" value="Dockerin domain"/>
    <property type="match status" value="1"/>
</dbReference>
<feature type="domain" description="Calx-beta" evidence="5">
    <location>
        <begin position="4879"/>
        <end position="4975"/>
    </location>
</feature>
<evidence type="ECO:0000256" key="3">
    <source>
        <dbReference type="ARBA" id="ARBA00022837"/>
    </source>
</evidence>
<dbReference type="SUPFAM" id="SSF69318">
    <property type="entry name" value="Integrin alpha N-terminal domain"/>
    <property type="match status" value="1"/>
</dbReference>
<name>A0A518IAG5_9PLAN</name>
<dbReference type="PANTHER" id="PTHR36220:SF1">
    <property type="entry name" value="GAMMA TUBULIN COMPLEX COMPONENT C-TERMINAL DOMAIN-CONTAINING PROTEIN"/>
    <property type="match status" value="1"/>
</dbReference>
<dbReference type="GO" id="GO:0000272">
    <property type="term" value="P:polysaccharide catabolic process"/>
    <property type="evidence" value="ECO:0007669"/>
    <property type="project" value="InterPro"/>
</dbReference>
<keyword evidence="4" id="KW-0325">Glycoprotein</keyword>
<dbReference type="Proteomes" id="UP000318313">
    <property type="component" value="Chromosome"/>
</dbReference>
<feature type="domain" description="Calx-beta" evidence="5">
    <location>
        <begin position="3274"/>
        <end position="3370"/>
    </location>
</feature>
<feature type="domain" description="Calx-beta" evidence="5">
    <location>
        <begin position="3723"/>
        <end position="3831"/>
    </location>
</feature>
<evidence type="ECO:0000313" key="6">
    <source>
        <dbReference type="EMBL" id="QDV50075.1"/>
    </source>
</evidence>
<feature type="domain" description="Calx-beta" evidence="5">
    <location>
        <begin position="1218"/>
        <end position="1328"/>
    </location>
</feature>
<keyword evidence="1" id="KW-0732">Signal</keyword>
<dbReference type="InterPro" id="IPR013519">
    <property type="entry name" value="Int_alpha_beta-p"/>
</dbReference>
<feature type="domain" description="Calx-beta" evidence="5">
    <location>
        <begin position="283"/>
        <end position="393"/>
    </location>
</feature>
<dbReference type="GO" id="GO:0016020">
    <property type="term" value="C:membrane"/>
    <property type="evidence" value="ECO:0007669"/>
    <property type="project" value="InterPro"/>
</dbReference>
<feature type="domain" description="Calx-beta" evidence="5">
    <location>
        <begin position="1341"/>
        <end position="1437"/>
    </location>
</feature>
<accession>A0A518IAG5</accession>
<keyword evidence="3" id="KW-0106">Calcium</keyword>
<dbReference type="SUPFAM" id="SSF55486">
    <property type="entry name" value="Metalloproteases ('zincins'), catalytic domain"/>
    <property type="match status" value="1"/>
</dbReference>
<dbReference type="Pfam" id="PF14312">
    <property type="entry name" value="FG-GAP_2"/>
    <property type="match status" value="23"/>
</dbReference>
<dbReference type="Pfam" id="PF03160">
    <property type="entry name" value="Calx-beta"/>
    <property type="match status" value="23"/>
</dbReference>
<dbReference type="SUPFAM" id="SSF50965">
    <property type="entry name" value="Galactose oxidase, central domain"/>
    <property type="match status" value="4"/>
</dbReference>
<feature type="domain" description="Calx-beta" evidence="5">
    <location>
        <begin position="3386"/>
        <end position="3482"/>
    </location>
</feature>
<feature type="domain" description="Calx-beta" evidence="5">
    <location>
        <begin position="1969"/>
        <end position="2065"/>
    </location>
</feature>
<dbReference type="InterPro" id="IPR028994">
    <property type="entry name" value="Integrin_alpha_N"/>
</dbReference>
<dbReference type="PROSITE" id="PS00018">
    <property type="entry name" value="EF_HAND_1"/>
    <property type="match status" value="1"/>
</dbReference>
<dbReference type="RefSeq" id="WP_145308308.1">
    <property type="nucleotide sequence ID" value="NZ_CP037452.1"/>
</dbReference>
<feature type="domain" description="Calx-beta" evidence="5">
    <location>
        <begin position="3498"/>
        <end position="3595"/>
    </location>
</feature>
<dbReference type="KEGG" id="gfm:Enr17x_21110"/>
<dbReference type="PROSITE" id="PS51470">
    <property type="entry name" value="FG_GAP"/>
    <property type="match status" value="5"/>
</dbReference>
<dbReference type="EMBL" id="CP037452">
    <property type="protein sequence ID" value="QDV50075.1"/>
    <property type="molecule type" value="Genomic_DNA"/>
</dbReference>
<dbReference type="InterPro" id="IPR011043">
    <property type="entry name" value="Gal_Oxase/kelch_b-propeller"/>
</dbReference>
<evidence type="ECO:0000256" key="1">
    <source>
        <dbReference type="ARBA" id="ARBA00022729"/>
    </source>
</evidence>
<feature type="domain" description="Calx-beta" evidence="5">
    <location>
        <begin position="2194"/>
        <end position="2290"/>
    </location>
</feature>
<feature type="domain" description="Calx-beta" evidence="5">
    <location>
        <begin position="2306"/>
        <end position="2403"/>
    </location>
</feature>
<proteinExistence type="predicted"/>
<evidence type="ECO:0000256" key="4">
    <source>
        <dbReference type="ARBA" id="ARBA00023180"/>
    </source>
</evidence>